<comment type="caution">
    <text evidence="1">The sequence shown here is derived from an EMBL/GenBank/DDBJ whole genome shotgun (WGS) entry which is preliminary data.</text>
</comment>
<gene>
    <name evidence="1" type="ORF">CR513_51517</name>
</gene>
<evidence type="ECO:0008006" key="3">
    <source>
        <dbReference type="Google" id="ProtNLM"/>
    </source>
</evidence>
<evidence type="ECO:0000313" key="2">
    <source>
        <dbReference type="Proteomes" id="UP000257109"/>
    </source>
</evidence>
<keyword evidence="2" id="KW-1185">Reference proteome</keyword>
<sequence>MVNTWASYNMIIGPLALNRVRAVMSTLHLCMKYLVGKGVGFVKADKKIVCRYYEDNLKIGCRPTGYVGANNNRAFVNFLDLDPRQQLED</sequence>
<feature type="non-terminal residue" evidence="1">
    <location>
        <position position="1"/>
    </location>
</feature>
<dbReference type="OrthoDB" id="1400091at2759"/>
<reference evidence="1" key="1">
    <citation type="submission" date="2018-05" db="EMBL/GenBank/DDBJ databases">
        <title>Draft genome of Mucuna pruriens seed.</title>
        <authorList>
            <person name="Nnadi N.E."/>
            <person name="Vos R."/>
            <person name="Hasami M.H."/>
            <person name="Devisetty U.K."/>
            <person name="Aguiy J.C."/>
        </authorList>
    </citation>
    <scope>NUCLEOTIDE SEQUENCE [LARGE SCALE GENOMIC DNA]</scope>
    <source>
        <strain evidence="1">JCA_2017</strain>
    </source>
</reference>
<protein>
    <recommendedName>
        <fullName evidence="3">Reverse transcriptase RNase H-like domain-containing protein</fullName>
    </recommendedName>
</protein>
<proteinExistence type="predicted"/>
<evidence type="ECO:0000313" key="1">
    <source>
        <dbReference type="EMBL" id="RDX69373.1"/>
    </source>
</evidence>
<accession>A0A371ETL6</accession>
<dbReference type="AlphaFoldDB" id="A0A371ETL6"/>
<dbReference type="EMBL" id="QJKJ01012135">
    <property type="protein sequence ID" value="RDX69373.1"/>
    <property type="molecule type" value="Genomic_DNA"/>
</dbReference>
<name>A0A371ETL6_MUCPR</name>
<dbReference type="Proteomes" id="UP000257109">
    <property type="component" value="Unassembled WGS sequence"/>
</dbReference>
<organism evidence="1 2">
    <name type="scientific">Mucuna pruriens</name>
    <name type="common">Velvet bean</name>
    <name type="synonym">Dolichos pruriens</name>
    <dbReference type="NCBI Taxonomy" id="157652"/>
    <lineage>
        <taxon>Eukaryota</taxon>
        <taxon>Viridiplantae</taxon>
        <taxon>Streptophyta</taxon>
        <taxon>Embryophyta</taxon>
        <taxon>Tracheophyta</taxon>
        <taxon>Spermatophyta</taxon>
        <taxon>Magnoliopsida</taxon>
        <taxon>eudicotyledons</taxon>
        <taxon>Gunneridae</taxon>
        <taxon>Pentapetalae</taxon>
        <taxon>rosids</taxon>
        <taxon>fabids</taxon>
        <taxon>Fabales</taxon>
        <taxon>Fabaceae</taxon>
        <taxon>Papilionoideae</taxon>
        <taxon>50 kb inversion clade</taxon>
        <taxon>NPAAA clade</taxon>
        <taxon>indigoferoid/millettioid clade</taxon>
        <taxon>Phaseoleae</taxon>
        <taxon>Mucuna</taxon>
    </lineage>
</organism>